<keyword evidence="2" id="KW-1185">Reference proteome</keyword>
<gene>
    <name evidence="1" type="ORF">HAX54_003249</name>
</gene>
<reference evidence="1 2" key="1">
    <citation type="journal article" date="2021" name="BMC Genomics">
        <title>Datura genome reveals duplications of psychoactive alkaloid biosynthetic genes and high mutation rate following tissue culture.</title>
        <authorList>
            <person name="Rajewski A."/>
            <person name="Carter-House D."/>
            <person name="Stajich J."/>
            <person name="Litt A."/>
        </authorList>
    </citation>
    <scope>NUCLEOTIDE SEQUENCE [LARGE SCALE GENOMIC DNA]</scope>
    <source>
        <strain evidence="1">AR-01</strain>
    </source>
</reference>
<dbReference type="Proteomes" id="UP000823775">
    <property type="component" value="Unassembled WGS sequence"/>
</dbReference>
<proteinExistence type="predicted"/>
<organism evidence="1 2">
    <name type="scientific">Datura stramonium</name>
    <name type="common">Jimsonweed</name>
    <name type="synonym">Common thornapple</name>
    <dbReference type="NCBI Taxonomy" id="4076"/>
    <lineage>
        <taxon>Eukaryota</taxon>
        <taxon>Viridiplantae</taxon>
        <taxon>Streptophyta</taxon>
        <taxon>Embryophyta</taxon>
        <taxon>Tracheophyta</taxon>
        <taxon>Spermatophyta</taxon>
        <taxon>Magnoliopsida</taxon>
        <taxon>eudicotyledons</taxon>
        <taxon>Gunneridae</taxon>
        <taxon>Pentapetalae</taxon>
        <taxon>asterids</taxon>
        <taxon>lamiids</taxon>
        <taxon>Solanales</taxon>
        <taxon>Solanaceae</taxon>
        <taxon>Solanoideae</taxon>
        <taxon>Datureae</taxon>
        <taxon>Datura</taxon>
    </lineage>
</organism>
<evidence type="ECO:0000313" key="1">
    <source>
        <dbReference type="EMBL" id="MCD7466493.1"/>
    </source>
</evidence>
<evidence type="ECO:0000313" key="2">
    <source>
        <dbReference type="Proteomes" id="UP000823775"/>
    </source>
</evidence>
<dbReference type="EMBL" id="JACEIK010001148">
    <property type="protein sequence ID" value="MCD7466493.1"/>
    <property type="molecule type" value="Genomic_DNA"/>
</dbReference>
<name>A0ABS8T5R9_DATST</name>
<sequence length="135" mass="15780">QSRHSVAPHFSFTEKRDLTLTSLKESGKGKKGDAPVVGYRRWPEVRERNDEEKRGRRGRRRWCAATAVTGSEEKRERRSVRCGGRRWRFWWSGSVVSPEKVKRGREGEGGAATRLWFCSSARAEETEMKKKWWPE</sequence>
<feature type="non-terminal residue" evidence="1">
    <location>
        <position position="135"/>
    </location>
</feature>
<comment type="caution">
    <text evidence="1">The sequence shown here is derived from an EMBL/GenBank/DDBJ whole genome shotgun (WGS) entry which is preliminary data.</text>
</comment>
<protein>
    <submittedName>
        <fullName evidence="1">Uncharacterized protein</fullName>
    </submittedName>
</protein>
<feature type="non-terminal residue" evidence="1">
    <location>
        <position position="1"/>
    </location>
</feature>
<accession>A0ABS8T5R9</accession>